<dbReference type="PROSITE" id="PS00134">
    <property type="entry name" value="TRYPSIN_HIS"/>
    <property type="match status" value="1"/>
</dbReference>
<dbReference type="InterPro" id="IPR009003">
    <property type="entry name" value="Peptidase_S1_PA"/>
</dbReference>
<dbReference type="PRINTS" id="PR00834">
    <property type="entry name" value="PROTEASES2C"/>
</dbReference>
<dbReference type="EMBL" id="BAAAQG010000021">
    <property type="protein sequence ID" value="GAA1718912.1"/>
    <property type="molecule type" value="Genomic_DNA"/>
</dbReference>
<proteinExistence type="predicted"/>
<evidence type="ECO:0000256" key="1">
    <source>
        <dbReference type="SAM" id="MobiDB-lite"/>
    </source>
</evidence>
<dbReference type="SUPFAM" id="SSF50494">
    <property type="entry name" value="Trypsin-like serine proteases"/>
    <property type="match status" value="1"/>
</dbReference>
<gene>
    <name evidence="3" type="ORF">GCM10009831_31150</name>
</gene>
<feature type="signal peptide" evidence="2">
    <location>
        <begin position="1"/>
        <end position="23"/>
    </location>
</feature>
<protein>
    <recommendedName>
        <fullName evidence="5">Serine protease</fullName>
    </recommendedName>
</protein>
<dbReference type="PROSITE" id="PS51257">
    <property type="entry name" value="PROKAR_LIPOPROTEIN"/>
    <property type="match status" value="1"/>
</dbReference>
<keyword evidence="4" id="KW-1185">Reference proteome</keyword>
<evidence type="ECO:0008006" key="5">
    <source>
        <dbReference type="Google" id="ProtNLM"/>
    </source>
</evidence>
<feature type="chain" id="PRO_5046058260" description="Serine protease" evidence="2">
    <location>
        <begin position="24"/>
        <end position="303"/>
    </location>
</feature>
<organism evidence="3 4">
    <name type="scientific">Dietzia cercidiphylli</name>
    <dbReference type="NCBI Taxonomy" id="498199"/>
    <lineage>
        <taxon>Bacteria</taxon>
        <taxon>Bacillati</taxon>
        <taxon>Actinomycetota</taxon>
        <taxon>Actinomycetes</taxon>
        <taxon>Mycobacteriales</taxon>
        <taxon>Dietziaceae</taxon>
        <taxon>Dietzia</taxon>
    </lineage>
</organism>
<dbReference type="InterPro" id="IPR001940">
    <property type="entry name" value="Peptidase_S1C"/>
</dbReference>
<comment type="caution">
    <text evidence="3">The sequence shown here is derived from an EMBL/GenBank/DDBJ whole genome shotgun (WGS) entry which is preliminary data.</text>
</comment>
<dbReference type="InterPro" id="IPR018114">
    <property type="entry name" value="TRYPSIN_HIS"/>
</dbReference>
<dbReference type="Proteomes" id="UP001500383">
    <property type="component" value="Unassembled WGS sequence"/>
</dbReference>
<dbReference type="PANTHER" id="PTHR43019">
    <property type="entry name" value="SERINE ENDOPROTEASE DEGS"/>
    <property type="match status" value="1"/>
</dbReference>
<dbReference type="Gene3D" id="2.40.10.120">
    <property type="match status" value="1"/>
</dbReference>
<feature type="compositionally biased region" description="Polar residues" evidence="1">
    <location>
        <begin position="31"/>
        <end position="54"/>
    </location>
</feature>
<name>A0ABN2J6E5_9ACTN</name>
<feature type="region of interest" description="Disordered" evidence="1">
    <location>
        <begin position="28"/>
        <end position="55"/>
    </location>
</feature>
<dbReference type="PANTHER" id="PTHR43019:SF23">
    <property type="entry name" value="PROTEASE DO-LIKE 5, CHLOROPLASTIC"/>
    <property type="match status" value="1"/>
</dbReference>
<evidence type="ECO:0000256" key="2">
    <source>
        <dbReference type="SAM" id="SignalP"/>
    </source>
</evidence>
<keyword evidence="2" id="KW-0732">Signal</keyword>
<dbReference type="RefSeq" id="WP_344393217.1">
    <property type="nucleotide sequence ID" value="NZ_BAAAQG010000021.1"/>
</dbReference>
<sequence>MGPRPTSALPLVAVVLAISTACVQGGGENPAAQQNVPGVIESNSPDAEPSTMNPQRLDDSVVFLMTTVSGYVLDPGSGEGDDVRSTEVTAVRTCTGWMAGENGEIITAGHCVGRDEGRGAVIESYLDDHDVADEAALDAEVDIRVMAGQPDVDGATITDWVTVRIADVMPTERGDLALLRIDGPAADPRPPALPIADDDPRPGDRITAIGFPGAGGDVAEETAIQPPSFKSGSVSTRRASPRGVEGYEIDAELSPGMAGGPTVDERGRVVGVNSYAIRGGYQAFNVITGTSDLRRFLADNGVW</sequence>
<evidence type="ECO:0000313" key="4">
    <source>
        <dbReference type="Proteomes" id="UP001500383"/>
    </source>
</evidence>
<reference evidence="3 4" key="1">
    <citation type="journal article" date="2019" name="Int. J. Syst. Evol. Microbiol.">
        <title>The Global Catalogue of Microorganisms (GCM) 10K type strain sequencing project: providing services to taxonomists for standard genome sequencing and annotation.</title>
        <authorList>
            <consortium name="The Broad Institute Genomics Platform"/>
            <consortium name="The Broad Institute Genome Sequencing Center for Infectious Disease"/>
            <person name="Wu L."/>
            <person name="Ma J."/>
        </authorList>
    </citation>
    <scope>NUCLEOTIDE SEQUENCE [LARGE SCALE GENOMIC DNA]</scope>
    <source>
        <strain evidence="3 4">JCM 16002</strain>
    </source>
</reference>
<evidence type="ECO:0000313" key="3">
    <source>
        <dbReference type="EMBL" id="GAA1718912.1"/>
    </source>
</evidence>
<dbReference type="Pfam" id="PF13365">
    <property type="entry name" value="Trypsin_2"/>
    <property type="match status" value="1"/>
</dbReference>
<accession>A0ABN2J6E5</accession>